<feature type="region of interest" description="Disordered" evidence="1">
    <location>
        <begin position="1"/>
        <end position="38"/>
    </location>
</feature>
<evidence type="ECO:0000256" key="1">
    <source>
        <dbReference type="SAM" id="MobiDB-lite"/>
    </source>
</evidence>
<feature type="compositionally biased region" description="Basic and acidic residues" evidence="1">
    <location>
        <begin position="29"/>
        <end position="38"/>
    </location>
</feature>
<dbReference type="EMBL" id="OX458333">
    <property type="protein sequence ID" value="CAI8771124.1"/>
    <property type="molecule type" value="Genomic_DNA"/>
</dbReference>
<feature type="compositionally biased region" description="Basic and acidic residues" evidence="1">
    <location>
        <begin position="1"/>
        <end position="10"/>
    </location>
</feature>
<sequence length="38" mass="4240">MFESRPDQEGIKTPLAGDERGQVGGLNRDLIKKGLRQE</sequence>
<organism evidence="2 3">
    <name type="scientific">Methylocaldum szegediense</name>
    <dbReference type="NCBI Taxonomy" id="73780"/>
    <lineage>
        <taxon>Bacteria</taxon>
        <taxon>Pseudomonadati</taxon>
        <taxon>Pseudomonadota</taxon>
        <taxon>Gammaproteobacteria</taxon>
        <taxon>Methylococcales</taxon>
        <taxon>Methylococcaceae</taxon>
        <taxon>Methylocaldum</taxon>
    </lineage>
</organism>
<reference evidence="2 3" key="1">
    <citation type="submission" date="2023-03" db="EMBL/GenBank/DDBJ databases">
        <authorList>
            <person name="Pearce D."/>
        </authorList>
    </citation>
    <scope>NUCLEOTIDE SEQUENCE [LARGE SCALE GENOMIC DNA]</scope>
    <source>
        <strain evidence="2">Msz</strain>
    </source>
</reference>
<accession>A0ABM9HYI7</accession>
<protein>
    <submittedName>
        <fullName evidence="2">Uncharacterized protein</fullName>
    </submittedName>
</protein>
<proteinExistence type="predicted"/>
<name>A0ABM9HYI7_9GAMM</name>
<dbReference type="Proteomes" id="UP001162030">
    <property type="component" value="Chromosome"/>
</dbReference>
<evidence type="ECO:0000313" key="2">
    <source>
        <dbReference type="EMBL" id="CAI8771124.1"/>
    </source>
</evidence>
<keyword evidence="3" id="KW-1185">Reference proteome</keyword>
<gene>
    <name evidence="2" type="ORF">MSZNOR_1033</name>
</gene>
<evidence type="ECO:0000313" key="3">
    <source>
        <dbReference type="Proteomes" id="UP001162030"/>
    </source>
</evidence>